<dbReference type="Gene3D" id="3.10.129.10">
    <property type="entry name" value="Hotdog Thioesterase"/>
    <property type="match status" value="2"/>
</dbReference>
<evidence type="ECO:0000256" key="3">
    <source>
        <dbReference type="ARBA" id="ARBA00022801"/>
    </source>
</evidence>
<keyword evidence="8" id="KW-1185">Reference proteome</keyword>
<evidence type="ECO:0000313" key="7">
    <source>
        <dbReference type="EMBL" id="KIO25285.1"/>
    </source>
</evidence>
<dbReference type="HOGENOM" id="CLU_032862_0_1_1"/>
<dbReference type="OrthoDB" id="331699at2759"/>
<dbReference type="GO" id="GO:0006637">
    <property type="term" value="P:acyl-CoA metabolic process"/>
    <property type="evidence" value="ECO:0007669"/>
    <property type="project" value="TreeGrafter"/>
</dbReference>
<accession>A0A0C3Q710</accession>
<protein>
    <recommendedName>
        <fullName evidence="6">HotDog ACOT-type domain-containing protein</fullName>
    </recommendedName>
</protein>
<evidence type="ECO:0000256" key="5">
    <source>
        <dbReference type="SAM" id="MobiDB-lite"/>
    </source>
</evidence>
<evidence type="ECO:0000256" key="1">
    <source>
        <dbReference type="ARBA" id="ARBA00010458"/>
    </source>
</evidence>
<proteinExistence type="inferred from homology"/>
<dbReference type="STRING" id="1051891.A0A0C3Q710"/>
<evidence type="ECO:0000313" key="8">
    <source>
        <dbReference type="Proteomes" id="UP000054248"/>
    </source>
</evidence>
<comment type="similarity">
    <text evidence="1">Belongs to the acyl coenzyme A hydrolase family.</text>
</comment>
<keyword evidence="4" id="KW-0809">Transit peptide</keyword>
<dbReference type="PANTHER" id="PTHR12655:SF0">
    <property type="entry name" value="ACYL-COENZYME A THIOESTERASE 9, MITOCHONDRIAL"/>
    <property type="match status" value="1"/>
</dbReference>
<feature type="domain" description="HotDog ACOT-type" evidence="6">
    <location>
        <begin position="28"/>
        <end position="159"/>
    </location>
</feature>
<dbReference type="PROSITE" id="PS51770">
    <property type="entry name" value="HOTDOG_ACOT"/>
    <property type="match status" value="2"/>
</dbReference>
<name>A0A0C3Q710_9AGAM</name>
<dbReference type="PANTHER" id="PTHR12655">
    <property type="entry name" value="ACYL-COA THIOESTERASE"/>
    <property type="match status" value="1"/>
</dbReference>
<dbReference type="EMBL" id="KN823045">
    <property type="protein sequence ID" value="KIO25285.1"/>
    <property type="molecule type" value="Genomic_DNA"/>
</dbReference>
<reference evidence="8" key="2">
    <citation type="submission" date="2015-01" db="EMBL/GenBank/DDBJ databases">
        <title>Evolutionary Origins and Diversification of the Mycorrhizal Mutualists.</title>
        <authorList>
            <consortium name="DOE Joint Genome Institute"/>
            <consortium name="Mycorrhizal Genomics Consortium"/>
            <person name="Kohler A."/>
            <person name="Kuo A."/>
            <person name="Nagy L.G."/>
            <person name="Floudas D."/>
            <person name="Copeland A."/>
            <person name="Barry K.W."/>
            <person name="Cichocki N."/>
            <person name="Veneault-Fourrey C."/>
            <person name="LaButti K."/>
            <person name="Lindquist E.A."/>
            <person name="Lipzen A."/>
            <person name="Lundell T."/>
            <person name="Morin E."/>
            <person name="Murat C."/>
            <person name="Riley R."/>
            <person name="Ohm R."/>
            <person name="Sun H."/>
            <person name="Tunlid A."/>
            <person name="Henrissat B."/>
            <person name="Grigoriev I.V."/>
            <person name="Hibbett D.S."/>
            <person name="Martin F."/>
        </authorList>
    </citation>
    <scope>NUCLEOTIDE SEQUENCE [LARGE SCALE GENOMIC DNA]</scope>
    <source>
        <strain evidence="8">MUT 4182</strain>
    </source>
</reference>
<dbReference type="GO" id="GO:0047617">
    <property type="term" value="F:fatty acyl-CoA hydrolase activity"/>
    <property type="evidence" value="ECO:0007669"/>
    <property type="project" value="TreeGrafter"/>
</dbReference>
<organism evidence="7 8">
    <name type="scientific">Tulasnella calospora MUT 4182</name>
    <dbReference type="NCBI Taxonomy" id="1051891"/>
    <lineage>
        <taxon>Eukaryota</taxon>
        <taxon>Fungi</taxon>
        <taxon>Dikarya</taxon>
        <taxon>Basidiomycota</taxon>
        <taxon>Agaricomycotina</taxon>
        <taxon>Agaricomycetes</taxon>
        <taxon>Cantharellales</taxon>
        <taxon>Tulasnellaceae</taxon>
        <taxon>Tulasnella</taxon>
    </lineage>
</organism>
<evidence type="ECO:0000256" key="4">
    <source>
        <dbReference type="ARBA" id="ARBA00022946"/>
    </source>
</evidence>
<feature type="domain" description="HotDog ACOT-type" evidence="6">
    <location>
        <begin position="247"/>
        <end position="364"/>
    </location>
</feature>
<dbReference type="InterPro" id="IPR029069">
    <property type="entry name" value="HotDog_dom_sf"/>
</dbReference>
<dbReference type="SUPFAM" id="SSF54637">
    <property type="entry name" value="Thioesterase/thiol ester dehydrase-isomerase"/>
    <property type="match status" value="2"/>
</dbReference>
<dbReference type="InterPro" id="IPR033120">
    <property type="entry name" value="HOTDOG_ACOT"/>
</dbReference>
<reference evidence="7 8" key="1">
    <citation type="submission" date="2014-04" db="EMBL/GenBank/DDBJ databases">
        <authorList>
            <consortium name="DOE Joint Genome Institute"/>
            <person name="Kuo A."/>
            <person name="Girlanda M."/>
            <person name="Perotto S."/>
            <person name="Kohler A."/>
            <person name="Nagy L.G."/>
            <person name="Floudas D."/>
            <person name="Copeland A."/>
            <person name="Barry K.W."/>
            <person name="Cichocki N."/>
            <person name="Veneault-Fourrey C."/>
            <person name="LaButti K."/>
            <person name="Lindquist E.A."/>
            <person name="Lipzen A."/>
            <person name="Lundell T."/>
            <person name="Morin E."/>
            <person name="Murat C."/>
            <person name="Sun H."/>
            <person name="Tunlid A."/>
            <person name="Henrissat B."/>
            <person name="Grigoriev I.V."/>
            <person name="Hibbett D.S."/>
            <person name="Martin F."/>
            <person name="Nordberg H.P."/>
            <person name="Cantor M.N."/>
            <person name="Hua S.X."/>
        </authorList>
    </citation>
    <scope>NUCLEOTIDE SEQUENCE [LARGE SCALE GENOMIC DNA]</scope>
    <source>
        <strain evidence="7 8">MUT 4182</strain>
    </source>
</reference>
<evidence type="ECO:0000256" key="2">
    <source>
        <dbReference type="ARBA" id="ARBA00022737"/>
    </source>
</evidence>
<feature type="region of interest" description="Disordered" evidence="5">
    <location>
        <begin position="1"/>
        <end position="26"/>
    </location>
</feature>
<keyword evidence="3" id="KW-0378">Hydrolase</keyword>
<dbReference type="GO" id="GO:0005739">
    <property type="term" value="C:mitochondrion"/>
    <property type="evidence" value="ECO:0007669"/>
    <property type="project" value="TreeGrafter"/>
</dbReference>
<keyword evidence="2" id="KW-0677">Repeat</keyword>
<dbReference type="CDD" id="cd03442">
    <property type="entry name" value="BFIT_BACH"/>
    <property type="match status" value="2"/>
</dbReference>
<sequence length="401" mass="44900">MKTVAATGPSATHVSPDDSPPPRHMHESYCQVDLPFASNPQFLEKYTNAHGGIRTGMLMEHLDSLAGSISYKHCLGPGQQLDKDIDKRGFYMVTASVDRLDMLHLLTPYNVKDLRLSGHVIYVGKSSMEVAVRMESLEQGKPIQTMMLGRFTMVCRDAVTHKSRPVSPLILSGPEEKELHAIGEEHKVRKHALQQGSLSKAPPSSTESRILHELFLNYGEGSVFVSDTQSEESFDIPVNGVERVWMEDTKVESLTLMYPQSRNIHSKIFGGYLMRLAYELGYANASLFTQCPLRFLSLDGLTFRLPVPIGSALRLTSTICHTATDEQHRALVNVWVQANVIDSQTGDEQTTNNFYFTWCREDGEGLKRTVVPKTYQEAMQWLEGKRALDLGAEIRGLRANE</sequence>
<gene>
    <name evidence="7" type="ORF">M407DRAFT_75957</name>
</gene>
<evidence type="ECO:0000259" key="6">
    <source>
        <dbReference type="PROSITE" id="PS51770"/>
    </source>
</evidence>
<dbReference type="Proteomes" id="UP000054248">
    <property type="component" value="Unassembled WGS sequence"/>
</dbReference>
<dbReference type="AlphaFoldDB" id="A0A0C3Q710"/>